<accession>A0AAP0S3M4</accession>
<comment type="subcellular location">
    <subcellularLocation>
        <location evidence="1">Membrane</location>
        <topology evidence="1">Single-pass membrane protein</topology>
    </subcellularLocation>
</comment>
<evidence type="ECO:0000313" key="9">
    <source>
        <dbReference type="Proteomes" id="UP001415857"/>
    </source>
</evidence>
<evidence type="ECO:0000256" key="3">
    <source>
        <dbReference type="ARBA" id="ARBA00022989"/>
    </source>
</evidence>
<comment type="caution">
    <text evidence="8">The sequence shown here is derived from an EMBL/GenBank/DDBJ whole genome shotgun (WGS) entry which is preliminary data.</text>
</comment>
<feature type="region of interest" description="Disordered" evidence="5">
    <location>
        <begin position="1"/>
        <end position="22"/>
    </location>
</feature>
<evidence type="ECO:0000256" key="1">
    <source>
        <dbReference type="ARBA" id="ARBA00004167"/>
    </source>
</evidence>
<dbReference type="PANTHER" id="PTHR31234:SF65">
    <property type="entry name" value="LATE EMBRYOGENESIS ABUNDANT PROTEIN, LEA_2 SUBGROUP"/>
    <property type="match status" value="1"/>
</dbReference>
<dbReference type="SUPFAM" id="SSF117070">
    <property type="entry name" value="LEA14-like"/>
    <property type="match status" value="1"/>
</dbReference>
<dbReference type="PANTHER" id="PTHR31234">
    <property type="entry name" value="LATE EMBRYOGENESIS ABUNDANT (LEA) HYDROXYPROLINE-RICH GLYCOPROTEIN FAMILY"/>
    <property type="match status" value="1"/>
</dbReference>
<evidence type="ECO:0000256" key="4">
    <source>
        <dbReference type="ARBA" id="ARBA00023136"/>
    </source>
</evidence>
<dbReference type="InterPro" id="IPR004864">
    <property type="entry name" value="LEA_2"/>
</dbReference>
<evidence type="ECO:0000256" key="2">
    <source>
        <dbReference type="ARBA" id="ARBA00022692"/>
    </source>
</evidence>
<dbReference type="Pfam" id="PF03168">
    <property type="entry name" value="LEA_2"/>
    <property type="match status" value="1"/>
</dbReference>
<reference evidence="8 9" key="1">
    <citation type="journal article" date="2024" name="Plant J.">
        <title>Genome sequences and population genomics reveal climatic adaptation and genomic divergence between two closely related sweetgum species.</title>
        <authorList>
            <person name="Xu W.Q."/>
            <person name="Ren C.Q."/>
            <person name="Zhang X.Y."/>
            <person name="Comes H.P."/>
            <person name="Liu X.H."/>
            <person name="Li Y.G."/>
            <person name="Kettle C.J."/>
            <person name="Jalonen R."/>
            <person name="Gaisberger H."/>
            <person name="Ma Y.Z."/>
            <person name="Qiu Y.X."/>
        </authorList>
    </citation>
    <scope>NUCLEOTIDE SEQUENCE [LARGE SCALE GENOMIC DNA]</scope>
    <source>
        <strain evidence="8">Hangzhou</strain>
    </source>
</reference>
<dbReference type="Gene3D" id="2.60.40.1820">
    <property type="match status" value="1"/>
</dbReference>
<protein>
    <recommendedName>
        <fullName evidence="7">Late embryogenesis abundant protein LEA-2 subgroup domain-containing protein</fullName>
    </recommendedName>
</protein>
<dbReference type="Proteomes" id="UP001415857">
    <property type="component" value="Unassembled WGS sequence"/>
</dbReference>
<dbReference type="AlphaFoldDB" id="A0AAP0S3M4"/>
<evidence type="ECO:0000256" key="5">
    <source>
        <dbReference type="SAM" id="MobiDB-lite"/>
    </source>
</evidence>
<name>A0AAP0S3M4_LIQFO</name>
<keyword evidence="4 6" id="KW-0472">Membrane</keyword>
<evidence type="ECO:0000256" key="6">
    <source>
        <dbReference type="SAM" id="Phobius"/>
    </source>
</evidence>
<dbReference type="InterPro" id="IPR044839">
    <property type="entry name" value="NDR1-like"/>
</dbReference>
<proteinExistence type="predicted"/>
<gene>
    <name evidence="8" type="ORF">L1049_008432</name>
</gene>
<dbReference type="EMBL" id="JBBPBK010000002">
    <property type="protein sequence ID" value="KAK9290265.1"/>
    <property type="molecule type" value="Genomic_DNA"/>
</dbReference>
<organism evidence="8 9">
    <name type="scientific">Liquidambar formosana</name>
    <name type="common">Formosan gum</name>
    <dbReference type="NCBI Taxonomy" id="63359"/>
    <lineage>
        <taxon>Eukaryota</taxon>
        <taxon>Viridiplantae</taxon>
        <taxon>Streptophyta</taxon>
        <taxon>Embryophyta</taxon>
        <taxon>Tracheophyta</taxon>
        <taxon>Spermatophyta</taxon>
        <taxon>Magnoliopsida</taxon>
        <taxon>eudicotyledons</taxon>
        <taxon>Gunneridae</taxon>
        <taxon>Pentapetalae</taxon>
        <taxon>Saxifragales</taxon>
        <taxon>Altingiaceae</taxon>
        <taxon>Liquidambar</taxon>
    </lineage>
</organism>
<feature type="domain" description="Late embryogenesis abundant protein LEA-2 subgroup" evidence="7">
    <location>
        <begin position="94"/>
        <end position="191"/>
    </location>
</feature>
<evidence type="ECO:0000259" key="7">
    <source>
        <dbReference type="Pfam" id="PF03168"/>
    </source>
</evidence>
<feature type="compositionally biased region" description="Basic and acidic residues" evidence="5">
    <location>
        <begin position="9"/>
        <end position="21"/>
    </location>
</feature>
<dbReference type="GO" id="GO:0098542">
    <property type="term" value="P:defense response to other organism"/>
    <property type="evidence" value="ECO:0007669"/>
    <property type="project" value="InterPro"/>
</dbReference>
<keyword evidence="3 6" id="KW-1133">Transmembrane helix</keyword>
<keyword evidence="9" id="KW-1185">Reference proteome</keyword>
<feature type="transmembrane region" description="Helical" evidence="6">
    <location>
        <begin position="30"/>
        <end position="57"/>
    </location>
</feature>
<keyword evidence="2 6" id="KW-0812">Transmembrane</keyword>
<sequence>MASEDEMTLENHHQVSSERKQRQSTPKRRCLIAVGAVLLMLLLLLFVIALILALTVFKAREPRTQVVSAAVEGIAPRVSLPLIRIQLNITLDLKLLVENPNHASFKHGTGKSVLLYNGHQVGEADIFPGNIPARGSTTLACRLTLQVDELASDVTPLIRDVLAGELLMETHTRIPGRVSFLGILRKHAVAISDCQIAIGIPDMKIRRQDCKQRAKL</sequence>
<dbReference type="GO" id="GO:0016020">
    <property type="term" value="C:membrane"/>
    <property type="evidence" value="ECO:0007669"/>
    <property type="project" value="UniProtKB-SubCell"/>
</dbReference>
<evidence type="ECO:0000313" key="8">
    <source>
        <dbReference type="EMBL" id="KAK9290265.1"/>
    </source>
</evidence>